<feature type="region of interest" description="Disordered" evidence="2">
    <location>
        <begin position="162"/>
        <end position="185"/>
    </location>
</feature>
<dbReference type="Gene3D" id="2.60.120.260">
    <property type="entry name" value="Galactose-binding domain-like"/>
    <property type="match status" value="1"/>
</dbReference>
<evidence type="ECO:0000256" key="3">
    <source>
        <dbReference type="SAM" id="Phobius"/>
    </source>
</evidence>
<keyword evidence="5" id="KW-0378">Hydrolase</keyword>
<dbReference type="AlphaFoldDB" id="I4ERC3"/>
<dbReference type="GO" id="GO:0005975">
    <property type="term" value="P:carbohydrate metabolic process"/>
    <property type="evidence" value="ECO:0007669"/>
    <property type="project" value="InterPro"/>
</dbReference>
<keyword evidence="3" id="KW-0472">Membrane</keyword>
<dbReference type="SUPFAM" id="SSF49899">
    <property type="entry name" value="Concanavalin A-like lectins/glucanases"/>
    <property type="match status" value="1"/>
</dbReference>
<dbReference type="Pfam" id="PF24135">
    <property type="entry name" value="DUF7402"/>
    <property type="match status" value="2"/>
</dbReference>
<name>I4ERC3_MODI5</name>
<evidence type="ECO:0000259" key="4">
    <source>
        <dbReference type="PROSITE" id="PS51762"/>
    </source>
</evidence>
<accession>I4ERC3</accession>
<dbReference type="PANTHER" id="PTHR10963:SF55">
    <property type="entry name" value="GLYCOSIDE HYDROLASE FAMILY 16 PROTEIN"/>
    <property type="match status" value="1"/>
</dbReference>
<dbReference type="PROSITE" id="PS51762">
    <property type="entry name" value="GH16_2"/>
    <property type="match status" value="1"/>
</dbReference>
<evidence type="ECO:0000313" key="5">
    <source>
        <dbReference type="EMBL" id="CCH85936.1"/>
    </source>
</evidence>
<dbReference type="PANTHER" id="PTHR10963">
    <property type="entry name" value="GLYCOSYL HYDROLASE-RELATED"/>
    <property type="match status" value="1"/>
</dbReference>
<dbReference type="KEGG" id="mmar:MODMU_0478"/>
<dbReference type="EMBL" id="FO203431">
    <property type="protein sequence ID" value="CCH85936.1"/>
    <property type="molecule type" value="Genomic_DNA"/>
</dbReference>
<dbReference type="GO" id="GO:0004553">
    <property type="term" value="F:hydrolase activity, hydrolyzing O-glycosyl compounds"/>
    <property type="evidence" value="ECO:0007669"/>
    <property type="project" value="InterPro"/>
</dbReference>
<dbReference type="InterPro" id="IPR055826">
    <property type="entry name" value="DUF7402"/>
</dbReference>
<comment type="similarity">
    <text evidence="1">Belongs to the glycosyl hydrolase 16 family.</text>
</comment>
<dbReference type="Pfam" id="PF00722">
    <property type="entry name" value="Glyco_hydro_16"/>
    <property type="match status" value="1"/>
</dbReference>
<dbReference type="InterPro" id="IPR050546">
    <property type="entry name" value="Glycosyl_Hydrlase_16"/>
</dbReference>
<keyword evidence="6" id="KW-1185">Reference proteome</keyword>
<dbReference type="HOGENOM" id="CLU_398360_0_0_11"/>
<dbReference type="CDD" id="cd08023">
    <property type="entry name" value="GH16_laminarinase_like"/>
    <property type="match status" value="1"/>
</dbReference>
<gene>
    <name evidence="5" type="ordered locus">MODMU_0478</name>
</gene>
<keyword evidence="3" id="KW-0812">Transmembrane</keyword>
<dbReference type="eggNOG" id="COG2273">
    <property type="taxonomic scope" value="Bacteria"/>
</dbReference>
<dbReference type="OMA" id="LHAPAYN"/>
<evidence type="ECO:0000256" key="1">
    <source>
        <dbReference type="ARBA" id="ARBA00006865"/>
    </source>
</evidence>
<organism evidence="5 6">
    <name type="scientific">Modestobacter italicus (strain DSM 44449 / CECT 9708 / BC 501)</name>
    <dbReference type="NCBI Taxonomy" id="2732864"/>
    <lineage>
        <taxon>Bacteria</taxon>
        <taxon>Bacillati</taxon>
        <taxon>Actinomycetota</taxon>
        <taxon>Actinomycetes</taxon>
        <taxon>Geodermatophilales</taxon>
        <taxon>Geodermatophilaceae</taxon>
        <taxon>Modestobacter</taxon>
    </lineage>
</organism>
<evidence type="ECO:0000313" key="6">
    <source>
        <dbReference type="Proteomes" id="UP000006461"/>
    </source>
</evidence>
<feature type="domain" description="GH16" evidence="4">
    <location>
        <begin position="437"/>
        <end position="703"/>
    </location>
</feature>
<evidence type="ECO:0000256" key="2">
    <source>
        <dbReference type="SAM" id="MobiDB-lite"/>
    </source>
</evidence>
<dbReference type="Gene3D" id="2.60.120.200">
    <property type="match status" value="1"/>
</dbReference>
<keyword evidence="3" id="KW-1133">Transmembrane helix</keyword>
<sequence>MVQTKRRTVAVIGAAVAVLAVLVGVIVHVNRTADVRVRASSETPTSNSAALISGSDEASSADVAKRPVVWQTDGQTRGAWVELTWSRPTRVDHVEVRAAGDGSTAFTTATLTFGGAGALLLTADETGDAVVDFPGRTTSSARLTIADVPDGATSVSLAALSVDGSGPDHGSSVTAQATPTAPGQASALVDGDVAGGATGQEWLAPTGDPTAEVQLGWDSPRELASVQLFGPSQTTFDPANSAAAPLHGQLVFDDGSTVVVSGIAGGTGQATTIAFMPRMARSVRVELEKTIPAAVIGLREVVFHETGTTPPRWPVEDGYSTSSAAPASCESSAVPVATPQVGRLTLVCPSPSSTVDGVATIVVAADATTELQVSASLGLGTAADGAVQPVASGTAGADGRATLSFDTTRLPQGPLTVQVTASGPAAGSTPALFVQLYNSAGIAQPAAGHAPEGMTLQWDEEFTDPLSITQTGAGATYAATKPAYWGTSEFGDAVFADPADGAGNISTVGEDYLRIRAEPIGGRDVPAPYGQQHLGGILSSLTVGGGGFAAQYGYYETRMLGAPGAGTWPAFWMLDTDSATTTSNSSGEIDAVELYGHNTAGSCHALHNWVDGEDVGDVVDCKEDNGFSDWAMSWHTYGVRIVPTGAVYYIDGKQVAKIDGLQDHHSDPFFFMIDLALGGGWPIDLTATGNVSDLYVDWVHVYT</sequence>
<dbReference type="STRING" id="477641.MODMU_0478"/>
<dbReference type="InterPro" id="IPR013320">
    <property type="entry name" value="ConA-like_dom_sf"/>
</dbReference>
<protein>
    <submittedName>
        <fullName evidence="5">Glycoside hydrolase family 16</fullName>
    </submittedName>
</protein>
<reference evidence="5 6" key="1">
    <citation type="journal article" date="2012" name="J. Bacteriol.">
        <title>Genome Sequence of Radiation-Resistant Modestobacter marinus Strain BC501, a Representative Actinobacterium That Thrives on Calcareous Stone Surfaces.</title>
        <authorList>
            <person name="Normand P."/>
            <person name="Gury J."/>
            <person name="Pujic P."/>
            <person name="Chouaia B."/>
            <person name="Crotti E."/>
            <person name="Brusetti L."/>
            <person name="Daffonchio D."/>
            <person name="Vacherie B."/>
            <person name="Barbe V."/>
            <person name="Medigue C."/>
            <person name="Calteau A."/>
            <person name="Ghodhbane-Gtari F."/>
            <person name="Essoussi I."/>
            <person name="Nouioui I."/>
            <person name="Abbassi-Ghozzi I."/>
            <person name="Gtari M."/>
        </authorList>
    </citation>
    <scope>NUCLEOTIDE SEQUENCE [LARGE SCALE GENOMIC DNA]</scope>
    <source>
        <strain evidence="6">BC 501</strain>
    </source>
</reference>
<dbReference type="InterPro" id="IPR000757">
    <property type="entry name" value="Beta-glucanase-like"/>
</dbReference>
<proteinExistence type="inferred from homology"/>
<feature type="transmembrane region" description="Helical" evidence="3">
    <location>
        <begin position="9"/>
        <end position="29"/>
    </location>
</feature>
<feature type="compositionally biased region" description="Low complexity" evidence="2">
    <location>
        <begin position="174"/>
        <end position="185"/>
    </location>
</feature>
<dbReference type="Proteomes" id="UP000006461">
    <property type="component" value="Chromosome"/>
</dbReference>